<accession>A0A380NM86</accession>
<dbReference type="EMBL" id="UHIO01000001">
    <property type="protein sequence ID" value="SUP42802.1"/>
    <property type="molecule type" value="Genomic_DNA"/>
</dbReference>
<dbReference type="AlphaFoldDB" id="A0A380NM86"/>
<organism evidence="1 2">
    <name type="scientific">Veillonella criceti</name>
    <dbReference type="NCBI Taxonomy" id="103891"/>
    <lineage>
        <taxon>Bacteria</taxon>
        <taxon>Bacillati</taxon>
        <taxon>Bacillota</taxon>
        <taxon>Negativicutes</taxon>
        <taxon>Veillonellales</taxon>
        <taxon>Veillonellaceae</taxon>
        <taxon>Veillonella</taxon>
    </lineage>
</organism>
<name>A0A380NM86_9FIRM</name>
<gene>
    <name evidence="1" type="ORF">NCTC12020_00960</name>
</gene>
<sequence length="188" mass="22030">MYLRNGVSVMTKLSKLILMVIMSVLVLAIAGCGSSESDNFTGKWITKNPKTNVTVLDIQPKKDKQMVIKSDVYSYQDKISKESRQRFSNDIHIEYLNTLIKNSKNEEGHINKNKLITEEATYVYNEEEKTITIDNVVYTKYTDDKEFNNKLQDLRPLKEQEIKDRTKNDNMFTHYYDKFDYDDSVLNK</sequence>
<dbReference type="PROSITE" id="PS51257">
    <property type="entry name" value="PROKAR_LIPOPROTEIN"/>
    <property type="match status" value="1"/>
</dbReference>
<evidence type="ECO:0000313" key="1">
    <source>
        <dbReference type="EMBL" id="SUP42802.1"/>
    </source>
</evidence>
<evidence type="ECO:0008006" key="3">
    <source>
        <dbReference type="Google" id="ProtNLM"/>
    </source>
</evidence>
<keyword evidence="2" id="KW-1185">Reference proteome</keyword>
<proteinExistence type="predicted"/>
<evidence type="ECO:0000313" key="2">
    <source>
        <dbReference type="Proteomes" id="UP000255367"/>
    </source>
</evidence>
<reference evidence="1 2" key="1">
    <citation type="submission" date="2018-06" db="EMBL/GenBank/DDBJ databases">
        <authorList>
            <consortium name="Pathogen Informatics"/>
            <person name="Doyle S."/>
        </authorList>
    </citation>
    <scope>NUCLEOTIDE SEQUENCE [LARGE SCALE GENOMIC DNA]</scope>
    <source>
        <strain evidence="1 2">NCTC12020</strain>
    </source>
</reference>
<dbReference type="Proteomes" id="UP000255367">
    <property type="component" value="Unassembled WGS sequence"/>
</dbReference>
<protein>
    <recommendedName>
        <fullName evidence="3">Lipoprotein</fullName>
    </recommendedName>
</protein>